<dbReference type="Proteomes" id="UP001150259">
    <property type="component" value="Unassembled WGS sequence"/>
</dbReference>
<feature type="domain" description="Helicase C-terminal" evidence="11">
    <location>
        <begin position="242"/>
        <end position="388"/>
    </location>
</feature>
<dbReference type="Pfam" id="PF00271">
    <property type="entry name" value="Helicase_C"/>
    <property type="match status" value="1"/>
</dbReference>
<dbReference type="GO" id="GO:0003678">
    <property type="term" value="F:DNA helicase activity"/>
    <property type="evidence" value="ECO:0007669"/>
    <property type="project" value="UniProtKB-EC"/>
</dbReference>
<keyword evidence="4 12" id="KW-0347">Helicase</keyword>
<evidence type="ECO:0000256" key="2">
    <source>
        <dbReference type="ARBA" id="ARBA00022741"/>
    </source>
</evidence>
<dbReference type="SUPFAM" id="SSF52540">
    <property type="entry name" value="P-loop containing nucleoside triphosphate hydrolases"/>
    <property type="match status" value="1"/>
</dbReference>
<evidence type="ECO:0000256" key="6">
    <source>
        <dbReference type="ARBA" id="ARBA00023125"/>
    </source>
</evidence>
<protein>
    <recommendedName>
        <fullName evidence="9">DNA 3'-5' helicase</fullName>
        <ecNumber evidence="9">5.6.2.4</ecNumber>
    </recommendedName>
</protein>
<evidence type="ECO:0000256" key="3">
    <source>
        <dbReference type="ARBA" id="ARBA00022801"/>
    </source>
</evidence>
<evidence type="ECO:0000256" key="9">
    <source>
        <dbReference type="ARBA" id="ARBA00034808"/>
    </source>
</evidence>
<dbReference type="InterPro" id="IPR001650">
    <property type="entry name" value="Helicase_C-like"/>
</dbReference>
<dbReference type="SUPFAM" id="SSF53271">
    <property type="entry name" value="PRTase-like"/>
    <property type="match status" value="1"/>
</dbReference>
<feature type="domain" description="Helicase ATP-binding" evidence="10">
    <location>
        <begin position="41"/>
        <end position="216"/>
    </location>
</feature>
<dbReference type="Pfam" id="PF00270">
    <property type="entry name" value="DEAD"/>
    <property type="match status" value="1"/>
</dbReference>
<evidence type="ECO:0000256" key="5">
    <source>
        <dbReference type="ARBA" id="ARBA00022840"/>
    </source>
</evidence>
<comment type="caution">
    <text evidence="12">The sequence shown here is derived from an EMBL/GenBank/DDBJ whole genome shotgun (WGS) entry which is preliminary data.</text>
</comment>
<dbReference type="Gene3D" id="3.40.50.300">
    <property type="entry name" value="P-loop containing nucleotide triphosphate hydrolases"/>
    <property type="match status" value="2"/>
</dbReference>
<keyword evidence="5" id="KW-0067">ATP-binding</keyword>
<dbReference type="EC" id="5.6.2.4" evidence="9"/>
<dbReference type="EMBL" id="JAPFQL010000013">
    <property type="protein sequence ID" value="MDC5696586.1"/>
    <property type="molecule type" value="Genomic_DNA"/>
</dbReference>
<reference evidence="12 13" key="1">
    <citation type="submission" date="2022-11" db="EMBL/GenBank/DDBJ databases">
        <title>Anaerobic phenanthrene biodegradation by a DNRA strain PheN6.</title>
        <authorList>
            <person name="Zhang Z."/>
        </authorList>
    </citation>
    <scope>NUCLEOTIDE SEQUENCE [LARGE SCALE GENOMIC DNA]</scope>
    <source>
        <strain evidence="12 13">PheN6</strain>
    </source>
</reference>
<dbReference type="InterPro" id="IPR029057">
    <property type="entry name" value="PRTase-like"/>
</dbReference>
<gene>
    <name evidence="12" type="ORF">OO014_04890</name>
</gene>
<dbReference type="InterPro" id="IPR027417">
    <property type="entry name" value="P-loop_NTPase"/>
</dbReference>
<dbReference type="PANTHER" id="PTHR13710:SF105">
    <property type="entry name" value="ATP-DEPENDENT DNA HELICASE Q1"/>
    <property type="match status" value="1"/>
</dbReference>
<name>A0ABT5GFX0_9MICO</name>
<dbReference type="InterPro" id="IPR011545">
    <property type="entry name" value="DEAD/DEAH_box_helicase_dom"/>
</dbReference>
<sequence length="748" mass="80108">MPSSPAALTGLDLRERATAALRRLVGRDGADFRDGQFEAIEALVSGRRRVLVVQRTGWGKSAVYFVATALRRAEGAGPTVIVSPLLALMRDQIAAAERAGIRAVTLNSTNADEWAAVTAALARGEVDVLLVSPERLNNPRFREEQLPGLAQSCGLLVVDEAHCISDWGHDFRPDYRRIRDLLTTLPDSTPVLATTATANARVVTDVVEQLGAGGRDVLTLRGPLARESLRLGVLPLAAPEQRLAWLIAHLGELPGSGIVYALTVSAAEDVAVALRDAGFEVAAYTGRTEPSERVRLEEALRDNRLKALVATSALGMGFDKPDLGFVLHLGAPSSPVAYYQQVGRAGRATERADVLLMPGPEDKDIWRYFASASMPRQEQADAVLRALAQSGRPLSTVALESIVDVRRTRLELLLKVLDVDGAVQRVQGGWAATGVPWTYDAERYERVSQARDREQQLMVDYERGDGCRMAFLQRCLDDDTARDCGRCDRCAGDWFASEIPEAAVLTARSRLERPGVVLEPRAQWPSGMDRLGVPLKGRIAPAVALSEGRAVARLSDLGWGQRLRQLLRSESPASAGSAAASADAAPPAADPAAFEQSPDLIASNHAAPSDRPAPPELLRAVVDVLRDWDWAERPAAIVAVPSRRRPQLVTSLAAGLGELGRLPYLGTLDLVDGGPVGEPGGNSAFRLANIWGRFAVGADLRARLEGVPGPVLLVDDVADSRWTLTVAGALLREAGAPAVLPLTLAVEG</sequence>
<dbReference type="SMART" id="SM00490">
    <property type="entry name" value="HELICc"/>
    <property type="match status" value="1"/>
</dbReference>
<comment type="catalytic activity">
    <reaction evidence="8">
        <text>Couples ATP hydrolysis with the unwinding of duplex DNA by translocating in the 3'-5' direction.</text>
        <dbReference type="EC" id="5.6.2.4"/>
    </reaction>
</comment>
<dbReference type="GO" id="GO:0016787">
    <property type="term" value="F:hydrolase activity"/>
    <property type="evidence" value="ECO:0007669"/>
    <property type="project" value="UniProtKB-KW"/>
</dbReference>
<evidence type="ECO:0000313" key="13">
    <source>
        <dbReference type="Proteomes" id="UP001150259"/>
    </source>
</evidence>
<comment type="similarity">
    <text evidence="1">Belongs to the helicase family. RecQ subfamily.</text>
</comment>
<dbReference type="InterPro" id="IPR014001">
    <property type="entry name" value="Helicase_ATP-bd"/>
</dbReference>
<dbReference type="NCBIfam" id="TIGR00614">
    <property type="entry name" value="recQ_fam"/>
    <property type="match status" value="1"/>
</dbReference>
<dbReference type="RefSeq" id="WP_272461159.1">
    <property type="nucleotide sequence ID" value="NZ_JAPFQL010000013.1"/>
</dbReference>
<evidence type="ECO:0000256" key="1">
    <source>
        <dbReference type="ARBA" id="ARBA00005446"/>
    </source>
</evidence>
<proteinExistence type="inferred from homology"/>
<keyword evidence="7" id="KW-0413">Isomerase</keyword>
<dbReference type="InterPro" id="IPR004589">
    <property type="entry name" value="DNA_helicase_ATP-dep_RecQ"/>
</dbReference>
<organism evidence="12 13">
    <name type="scientific">Intrasporangium calvum</name>
    <dbReference type="NCBI Taxonomy" id="53358"/>
    <lineage>
        <taxon>Bacteria</taxon>
        <taxon>Bacillati</taxon>
        <taxon>Actinomycetota</taxon>
        <taxon>Actinomycetes</taxon>
        <taxon>Micrococcales</taxon>
        <taxon>Intrasporangiaceae</taxon>
        <taxon>Intrasporangium</taxon>
    </lineage>
</organism>
<keyword evidence="2" id="KW-0547">Nucleotide-binding</keyword>
<accession>A0ABT5GFX0</accession>
<dbReference type="PANTHER" id="PTHR13710">
    <property type="entry name" value="DNA HELICASE RECQ FAMILY MEMBER"/>
    <property type="match status" value="1"/>
</dbReference>
<evidence type="ECO:0000313" key="12">
    <source>
        <dbReference type="EMBL" id="MDC5696586.1"/>
    </source>
</evidence>
<dbReference type="SMART" id="SM00487">
    <property type="entry name" value="DEXDc"/>
    <property type="match status" value="1"/>
</dbReference>
<dbReference type="PROSITE" id="PS51194">
    <property type="entry name" value="HELICASE_CTER"/>
    <property type="match status" value="1"/>
</dbReference>
<keyword evidence="6" id="KW-0238">DNA-binding</keyword>
<evidence type="ECO:0000259" key="10">
    <source>
        <dbReference type="PROSITE" id="PS51192"/>
    </source>
</evidence>
<keyword evidence="13" id="KW-1185">Reference proteome</keyword>
<evidence type="ECO:0000256" key="8">
    <source>
        <dbReference type="ARBA" id="ARBA00034617"/>
    </source>
</evidence>
<evidence type="ECO:0000259" key="11">
    <source>
        <dbReference type="PROSITE" id="PS51194"/>
    </source>
</evidence>
<keyword evidence="3 12" id="KW-0378">Hydrolase</keyword>
<dbReference type="PROSITE" id="PS51192">
    <property type="entry name" value="HELICASE_ATP_BIND_1"/>
    <property type="match status" value="1"/>
</dbReference>
<evidence type="ECO:0000256" key="4">
    <source>
        <dbReference type="ARBA" id="ARBA00022806"/>
    </source>
</evidence>
<evidence type="ECO:0000256" key="7">
    <source>
        <dbReference type="ARBA" id="ARBA00023235"/>
    </source>
</evidence>